<dbReference type="PRINTS" id="PR00385">
    <property type="entry name" value="P450"/>
</dbReference>
<dbReference type="InterPro" id="IPR001128">
    <property type="entry name" value="Cyt_P450"/>
</dbReference>
<dbReference type="Gene3D" id="1.10.630.10">
    <property type="entry name" value="Cytochrome P450"/>
    <property type="match status" value="2"/>
</dbReference>
<evidence type="ECO:0000313" key="4">
    <source>
        <dbReference type="EMBL" id="RXH80873.1"/>
    </source>
</evidence>
<evidence type="ECO:0000256" key="2">
    <source>
        <dbReference type="PIRSR" id="PIRSR602401-1"/>
    </source>
</evidence>
<dbReference type="Proteomes" id="UP000290289">
    <property type="component" value="Chromosome 12"/>
</dbReference>
<dbReference type="GO" id="GO:0016705">
    <property type="term" value="F:oxidoreductase activity, acting on paired donors, with incorporation or reduction of molecular oxygen"/>
    <property type="evidence" value="ECO:0007669"/>
    <property type="project" value="InterPro"/>
</dbReference>
<comment type="caution">
    <text evidence="4">The sequence shown here is derived from an EMBL/GenBank/DDBJ whole genome shotgun (WGS) entry which is preliminary data.</text>
</comment>
<dbReference type="GO" id="GO:0005506">
    <property type="term" value="F:iron ion binding"/>
    <property type="evidence" value="ECO:0007669"/>
    <property type="project" value="InterPro"/>
</dbReference>
<gene>
    <name evidence="4" type="ORF">DVH24_004787</name>
</gene>
<evidence type="ECO:0000256" key="1">
    <source>
        <dbReference type="ARBA" id="ARBA00010617"/>
    </source>
</evidence>
<dbReference type="PANTHER" id="PTHR47950:SF14">
    <property type="entry name" value="CYTOCHROME P450 76A2-LIKE ISOFORM X1"/>
    <property type="match status" value="1"/>
</dbReference>
<keyword evidence="3" id="KW-0503">Monooxygenase</keyword>
<name>A0A498II24_MALDO</name>
<sequence>MPHRTLAEQKHKFGPVIWLRVGARNTMVIQSAKAAANLFKNHDISLAGRPTTEASQVYDYHKGSLALAPYGSHWRVLRRLVTVDMLVNKRINETGFVRKKCLEILQLWIEEEASKLKEGHGVHVARFVFLMSFNLLGNLMLSKDLVDPNSKEGSDNDWNDGVRWLDPQGLKRKMTRDLGKALKIAARFVRQRMKDKQLGGVRTRDFLDATGDEPAKISGHDVNIFILEIFLACSETTSSTIEWALTELLCNPEKLIKAKAELTQVIGPSCRKVEEGDIEKLPYLQGIIKETLRLYPPIPFLIPRKAMEETKFMDYFIPKNTLNPDVWDDEPALFKPERFIGTKWDCKGQHFEFIPFGSGRRVCAGLPLAHRMLHLTLGMFLHQFDWELGGDVTRGNIDWKDKLGITMRKSEPSLNTWSNGRVEFSCMFYHLLFTSSALLDPPEIIEIGSPSASSGPKGWPVLGNMLDLGTMPHRTLTDLGHKFGPVIWLTLGVRNIVNSICQGSCRPFQEP</sequence>
<dbReference type="PANTHER" id="PTHR47950">
    <property type="entry name" value="CYTOCHROME P450, FAMILY 76, SUBFAMILY C, POLYPEPTIDE 5-RELATED"/>
    <property type="match status" value="1"/>
</dbReference>
<comment type="similarity">
    <text evidence="1 3">Belongs to the cytochrome P450 family.</text>
</comment>
<dbReference type="Pfam" id="PF00067">
    <property type="entry name" value="p450"/>
    <property type="match status" value="1"/>
</dbReference>
<keyword evidence="2 3" id="KW-0408">Iron</keyword>
<dbReference type="EMBL" id="RDQH01000338">
    <property type="protein sequence ID" value="RXH80873.1"/>
    <property type="molecule type" value="Genomic_DNA"/>
</dbReference>
<proteinExistence type="inferred from homology"/>
<dbReference type="AlphaFoldDB" id="A0A498II24"/>
<dbReference type="GO" id="GO:0004497">
    <property type="term" value="F:monooxygenase activity"/>
    <property type="evidence" value="ECO:0007669"/>
    <property type="project" value="UniProtKB-KW"/>
</dbReference>
<reference evidence="4 5" key="1">
    <citation type="submission" date="2018-10" db="EMBL/GenBank/DDBJ databases">
        <title>A high-quality apple genome assembly.</title>
        <authorList>
            <person name="Hu J."/>
        </authorList>
    </citation>
    <scope>NUCLEOTIDE SEQUENCE [LARGE SCALE GENOMIC DNA]</scope>
    <source>
        <strain evidence="5">cv. HFTH1</strain>
        <tissue evidence="4">Young leaf</tissue>
    </source>
</reference>
<dbReference type="PROSITE" id="PS00086">
    <property type="entry name" value="CYTOCHROME_P450"/>
    <property type="match status" value="1"/>
</dbReference>
<dbReference type="PRINTS" id="PR00463">
    <property type="entry name" value="EP450I"/>
</dbReference>
<dbReference type="GO" id="GO:0020037">
    <property type="term" value="F:heme binding"/>
    <property type="evidence" value="ECO:0007669"/>
    <property type="project" value="InterPro"/>
</dbReference>
<dbReference type="SUPFAM" id="SSF48264">
    <property type="entry name" value="Cytochrome P450"/>
    <property type="match status" value="2"/>
</dbReference>
<evidence type="ECO:0008006" key="6">
    <source>
        <dbReference type="Google" id="ProtNLM"/>
    </source>
</evidence>
<keyword evidence="2 3" id="KW-0349">Heme</keyword>
<feature type="binding site" description="axial binding residue" evidence="2">
    <location>
        <position position="363"/>
    </location>
    <ligand>
        <name>heme</name>
        <dbReference type="ChEBI" id="CHEBI:30413"/>
    </ligand>
    <ligandPart>
        <name>Fe</name>
        <dbReference type="ChEBI" id="CHEBI:18248"/>
    </ligandPart>
</feature>
<dbReference type="InterPro" id="IPR017972">
    <property type="entry name" value="Cyt_P450_CS"/>
</dbReference>
<keyword evidence="3" id="KW-0560">Oxidoreductase</keyword>
<protein>
    <recommendedName>
        <fullName evidence="6">Cytochrome P450</fullName>
    </recommendedName>
</protein>
<comment type="cofactor">
    <cofactor evidence="2">
        <name>heme</name>
        <dbReference type="ChEBI" id="CHEBI:30413"/>
    </cofactor>
</comment>
<dbReference type="InterPro" id="IPR002401">
    <property type="entry name" value="Cyt_P450_E_grp-I"/>
</dbReference>
<evidence type="ECO:0000313" key="5">
    <source>
        <dbReference type="Proteomes" id="UP000290289"/>
    </source>
</evidence>
<organism evidence="4 5">
    <name type="scientific">Malus domestica</name>
    <name type="common">Apple</name>
    <name type="synonym">Pyrus malus</name>
    <dbReference type="NCBI Taxonomy" id="3750"/>
    <lineage>
        <taxon>Eukaryota</taxon>
        <taxon>Viridiplantae</taxon>
        <taxon>Streptophyta</taxon>
        <taxon>Embryophyta</taxon>
        <taxon>Tracheophyta</taxon>
        <taxon>Spermatophyta</taxon>
        <taxon>Magnoliopsida</taxon>
        <taxon>eudicotyledons</taxon>
        <taxon>Gunneridae</taxon>
        <taxon>Pentapetalae</taxon>
        <taxon>rosids</taxon>
        <taxon>fabids</taxon>
        <taxon>Rosales</taxon>
        <taxon>Rosaceae</taxon>
        <taxon>Amygdaloideae</taxon>
        <taxon>Maleae</taxon>
        <taxon>Malus</taxon>
    </lineage>
</organism>
<evidence type="ECO:0000256" key="3">
    <source>
        <dbReference type="RuleBase" id="RU000461"/>
    </source>
</evidence>
<accession>A0A498II24</accession>
<dbReference type="STRING" id="3750.A0A498II24"/>
<keyword evidence="5" id="KW-1185">Reference proteome</keyword>
<dbReference type="InterPro" id="IPR036396">
    <property type="entry name" value="Cyt_P450_sf"/>
</dbReference>
<keyword evidence="2 3" id="KW-0479">Metal-binding</keyword>